<proteinExistence type="inferred from homology"/>
<keyword evidence="1" id="KW-0234">DNA repair</keyword>
<comment type="cofactor">
    <cofactor evidence="1">
        <name>Mg(2+)</name>
        <dbReference type="ChEBI" id="CHEBI:18420"/>
    </cofactor>
    <text evidence="1">Binds 2 magnesium ions per subunit.</text>
</comment>
<dbReference type="Proteomes" id="UP000749471">
    <property type="component" value="Unassembled WGS sequence"/>
</dbReference>
<protein>
    <recommendedName>
        <fullName evidence="1">DNA polymerase IV</fullName>
        <shortName evidence="1">Pol IV</shortName>
        <ecNumber evidence="1">2.7.7.7</ecNumber>
    </recommendedName>
</protein>
<reference evidence="3 4" key="1">
    <citation type="submission" date="2021-06" db="EMBL/GenBank/DDBJ databases">
        <authorList>
            <person name="Sun Q."/>
            <person name="Li D."/>
        </authorList>
    </citation>
    <scope>NUCLEOTIDE SEQUENCE [LARGE SCALE GENOMIC DNA]</scope>
    <source>
        <strain evidence="3 4">MSJ-40</strain>
    </source>
</reference>
<dbReference type="EC" id="2.7.7.7" evidence="1"/>
<keyword evidence="1" id="KW-0239">DNA-directed DNA polymerase</keyword>
<sequence>MSQRTIIHMDMDAFFASIEQRDNANLRGKPVIVGGAQYSRGVVATASYEARTYGIHSAMPISKAKQLCPKGIFLPVNMKKYKEVSKEIHDILEKYSNIIEPISIDEAFIDINNRDPIFIGRKIKDDIWQELRLTSSIGISVNKFLAKLASDVNKPNGFTIIKEEEKLKFLCPLPVSKIWGVGPKTKKELNRLGIYTIGDIQSYDEKVLINLFGKRGKEIFEFANGVDNRPVESQNMSQSLGEEETFEEDIDDIDLLLKKLAEYSFNLSQKLKLNGYLIKTITVKVKYYDFSIETRTISLTIPTNDSSIIFETSKYILTSKFKLSKKIRLIGLSISNFIYPKDPIQLSINL</sequence>
<dbReference type="PANTHER" id="PTHR11076:SF33">
    <property type="entry name" value="DNA POLYMERASE KAPPA"/>
    <property type="match status" value="1"/>
</dbReference>
<keyword evidence="1" id="KW-0227">DNA damage</keyword>
<keyword evidence="1 3" id="KW-0548">Nucleotidyltransferase</keyword>
<dbReference type="GO" id="GO:0003887">
    <property type="term" value="F:DNA-directed DNA polymerase activity"/>
    <property type="evidence" value="ECO:0007669"/>
    <property type="project" value="UniProtKB-EC"/>
</dbReference>
<evidence type="ECO:0000259" key="2">
    <source>
        <dbReference type="PROSITE" id="PS50173"/>
    </source>
</evidence>
<feature type="active site" evidence="1">
    <location>
        <position position="106"/>
    </location>
</feature>
<comment type="similarity">
    <text evidence="1">Belongs to the DNA polymerase type-Y family.</text>
</comment>
<dbReference type="InterPro" id="IPR022880">
    <property type="entry name" value="DNApol_IV"/>
</dbReference>
<dbReference type="InterPro" id="IPR001126">
    <property type="entry name" value="UmuC"/>
</dbReference>
<dbReference type="EMBL" id="JAHLPM010000023">
    <property type="protein sequence ID" value="MBU5440041.1"/>
    <property type="molecule type" value="Genomic_DNA"/>
</dbReference>
<comment type="subcellular location">
    <subcellularLocation>
        <location evidence="1">Cytoplasm</location>
    </subcellularLocation>
</comment>
<gene>
    <name evidence="1" type="primary">dinB</name>
    <name evidence="3" type="ORF">KQI42_18695</name>
</gene>
<comment type="function">
    <text evidence="1">Poorly processive, error-prone DNA polymerase involved in untargeted mutagenesis. Copies undamaged DNA at stalled replication forks, which arise in vivo from mismatched or misaligned primer ends. These misaligned primers can be extended by PolIV. Exhibits no 3'-5' exonuclease (proofreading) activity. May be involved in translesional synthesis, in conjunction with the beta clamp from PolIII.</text>
</comment>
<comment type="subunit">
    <text evidence="1">Monomer.</text>
</comment>
<dbReference type="InterPro" id="IPR024728">
    <property type="entry name" value="PolY_HhH_motif"/>
</dbReference>
<evidence type="ECO:0000313" key="4">
    <source>
        <dbReference type="Proteomes" id="UP000749471"/>
    </source>
</evidence>
<keyword evidence="1" id="KW-0235">DNA replication</keyword>
<dbReference type="PANTHER" id="PTHR11076">
    <property type="entry name" value="DNA REPAIR POLYMERASE UMUC / TRANSFERASE FAMILY MEMBER"/>
    <property type="match status" value="1"/>
</dbReference>
<dbReference type="NCBIfam" id="NF010731">
    <property type="entry name" value="PRK14133.1"/>
    <property type="match status" value="1"/>
</dbReference>
<dbReference type="CDD" id="cd03586">
    <property type="entry name" value="PolY_Pol_IV_kappa"/>
    <property type="match status" value="1"/>
</dbReference>
<feature type="site" description="Substrate discrimination" evidence="1">
    <location>
        <position position="15"/>
    </location>
</feature>
<dbReference type="PROSITE" id="PS50173">
    <property type="entry name" value="UMUC"/>
    <property type="match status" value="1"/>
</dbReference>
<evidence type="ECO:0000313" key="3">
    <source>
        <dbReference type="EMBL" id="MBU5440041.1"/>
    </source>
</evidence>
<keyword evidence="1" id="KW-0238">DNA-binding</keyword>
<feature type="binding site" evidence="1">
    <location>
        <position position="10"/>
    </location>
    <ligand>
        <name>Mg(2+)</name>
        <dbReference type="ChEBI" id="CHEBI:18420"/>
    </ligand>
</feature>
<feature type="domain" description="UmuC" evidence="2">
    <location>
        <begin position="6"/>
        <end position="182"/>
    </location>
</feature>
<comment type="catalytic activity">
    <reaction evidence="1">
        <text>DNA(n) + a 2'-deoxyribonucleoside 5'-triphosphate = DNA(n+1) + diphosphate</text>
        <dbReference type="Rhea" id="RHEA:22508"/>
        <dbReference type="Rhea" id="RHEA-COMP:17339"/>
        <dbReference type="Rhea" id="RHEA-COMP:17340"/>
        <dbReference type="ChEBI" id="CHEBI:33019"/>
        <dbReference type="ChEBI" id="CHEBI:61560"/>
        <dbReference type="ChEBI" id="CHEBI:173112"/>
        <dbReference type="EC" id="2.7.7.7"/>
    </reaction>
</comment>
<evidence type="ECO:0000256" key="1">
    <source>
        <dbReference type="HAMAP-Rule" id="MF_01113"/>
    </source>
</evidence>
<accession>A0ABS6EAU4</accession>
<dbReference type="NCBIfam" id="NF002677">
    <property type="entry name" value="PRK02406.1"/>
    <property type="match status" value="1"/>
</dbReference>
<keyword evidence="4" id="KW-1185">Reference proteome</keyword>
<keyword evidence="1" id="KW-0963">Cytoplasm</keyword>
<name>A0ABS6EAU4_9FIRM</name>
<feature type="binding site" evidence="1">
    <location>
        <position position="105"/>
    </location>
    <ligand>
        <name>Mg(2+)</name>
        <dbReference type="ChEBI" id="CHEBI:18420"/>
    </ligand>
</feature>
<dbReference type="Pfam" id="PF11799">
    <property type="entry name" value="IMS_C"/>
    <property type="match status" value="1"/>
</dbReference>
<dbReference type="Pfam" id="PF11798">
    <property type="entry name" value="IMS_HHH"/>
    <property type="match status" value="1"/>
</dbReference>
<comment type="caution">
    <text evidence="3">The sequence shown here is derived from an EMBL/GenBank/DDBJ whole genome shotgun (WGS) entry which is preliminary data.</text>
</comment>
<dbReference type="RefSeq" id="WP_216521981.1">
    <property type="nucleotide sequence ID" value="NZ_JAHLPM010000023.1"/>
</dbReference>
<dbReference type="InterPro" id="IPR050116">
    <property type="entry name" value="DNA_polymerase-Y"/>
</dbReference>
<organism evidence="3 4">
    <name type="scientific">Tissierella simiarum</name>
    <dbReference type="NCBI Taxonomy" id="2841534"/>
    <lineage>
        <taxon>Bacteria</taxon>
        <taxon>Bacillati</taxon>
        <taxon>Bacillota</taxon>
        <taxon>Tissierellia</taxon>
        <taxon>Tissierellales</taxon>
        <taxon>Tissierellaceae</taxon>
        <taxon>Tissierella</taxon>
    </lineage>
</organism>
<dbReference type="HAMAP" id="MF_01113">
    <property type="entry name" value="DNApol_IV"/>
    <property type="match status" value="1"/>
</dbReference>
<dbReference type="Pfam" id="PF00817">
    <property type="entry name" value="IMS"/>
    <property type="match status" value="1"/>
</dbReference>
<keyword evidence="1" id="KW-0460">Magnesium</keyword>
<keyword evidence="1" id="KW-0515">Mutator protein</keyword>
<keyword evidence="1" id="KW-0479">Metal-binding</keyword>
<keyword evidence="1 3" id="KW-0808">Transferase</keyword>
<dbReference type="InterPro" id="IPR017961">
    <property type="entry name" value="DNA_pol_Y-fam_little_finger"/>
</dbReference>